<dbReference type="KEGG" id="pdt:Prede_1365"/>
<sequence>MLHLCYILILNALQMNPQSRCNNAVNATR</sequence>
<reference evidence="2" key="1">
    <citation type="submission" date="2012-02" db="EMBL/GenBank/DDBJ databases">
        <title>Complete sequence of chromosome 1 of Prevotella dentalis DSM 3688.</title>
        <authorList>
            <person name="Lucas S."/>
            <person name="Copeland A."/>
            <person name="Lapidus A."/>
            <person name="Glavina del Rio T."/>
            <person name="Dalin E."/>
            <person name="Tice H."/>
            <person name="Bruce D."/>
            <person name="Goodwin L."/>
            <person name="Pitluck S."/>
            <person name="Peters L."/>
            <person name="Mikhailova N."/>
            <person name="Chertkov O."/>
            <person name="Kyrpides N."/>
            <person name="Mavromatis K."/>
            <person name="Ivanova N."/>
            <person name="Brettin T."/>
            <person name="Detter J.C."/>
            <person name="Han C."/>
            <person name="Larimer F."/>
            <person name="Land M."/>
            <person name="Hauser L."/>
            <person name="Markowitz V."/>
            <person name="Cheng J.-F."/>
            <person name="Hugenholtz P."/>
            <person name="Woyke T."/>
            <person name="Wu D."/>
            <person name="Gronow S."/>
            <person name="Wellnitz S."/>
            <person name="Brambilla E."/>
            <person name="Klenk H.-P."/>
            <person name="Eisen J.A."/>
        </authorList>
    </citation>
    <scope>NUCLEOTIDE SEQUENCE [LARGE SCALE GENOMIC DNA]</scope>
    <source>
        <strain evidence="2">ATCC 49559 / DSM 3688 / JCM 13448 / NCTC 12043 / ES 2772</strain>
    </source>
</reference>
<dbReference type="PATRIC" id="fig|908937.9.peg.1432"/>
<evidence type="ECO:0000313" key="2">
    <source>
        <dbReference type="Proteomes" id="UP000010862"/>
    </source>
</evidence>
<gene>
    <name evidence="1" type="ordered locus">Prede_1365</name>
</gene>
<dbReference type="Proteomes" id="UP000010862">
    <property type="component" value="Chromosome 1"/>
</dbReference>
<evidence type="ECO:0000313" key="1">
    <source>
        <dbReference type="EMBL" id="AGB28682.1"/>
    </source>
</evidence>
<organism evidence="1 2">
    <name type="scientific">Prevotella dentalis (strain ATCC 49559 / DSM 3688 / JCM 13448 / NCTC 12043 / ES 2772)</name>
    <name type="common">Mitsuokella dentalis</name>
    <dbReference type="NCBI Taxonomy" id="908937"/>
    <lineage>
        <taxon>Bacteria</taxon>
        <taxon>Pseudomonadati</taxon>
        <taxon>Bacteroidota</taxon>
        <taxon>Bacteroidia</taxon>
        <taxon>Bacteroidales</taxon>
        <taxon>Prevotellaceae</taxon>
        <taxon>Prevotella</taxon>
    </lineage>
</organism>
<protein>
    <submittedName>
        <fullName evidence="1">Uncharacterized protein</fullName>
    </submittedName>
</protein>
<accession>L0JDL1</accession>
<dbReference type="AlphaFoldDB" id="L0JDL1"/>
<proteinExistence type="predicted"/>
<dbReference type="EMBL" id="CP003368">
    <property type="protein sequence ID" value="AGB28682.1"/>
    <property type="molecule type" value="Genomic_DNA"/>
</dbReference>
<dbReference type="HOGENOM" id="CLU_3409908_0_0_10"/>
<keyword evidence="2" id="KW-1185">Reference proteome</keyword>
<name>L0JDL1_PREDD</name>